<keyword evidence="3" id="KW-1185">Reference proteome</keyword>
<dbReference type="Gene3D" id="3.40.630.30">
    <property type="match status" value="1"/>
</dbReference>
<dbReference type="RefSeq" id="WP_194292926.1">
    <property type="nucleotide sequence ID" value="NZ_WEGJ01000008.1"/>
</dbReference>
<evidence type="ECO:0000259" key="1">
    <source>
        <dbReference type="Pfam" id="PF08445"/>
    </source>
</evidence>
<protein>
    <recommendedName>
        <fullName evidence="1">GCN5-related N-acetyltransferase Rv2170-like domain-containing protein</fullName>
    </recommendedName>
</protein>
<organism evidence="2 3">
    <name type="scientific">Streptomyces smaragdinus</name>
    <dbReference type="NCBI Taxonomy" id="2585196"/>
    <lineage>
        <taxon>Bacteria</taxon>
        <taxon>Bacillati</taxon>
        <taxon>Actinomycetota</taxon>
        <taxon>Actinomycetes</taxon>
        <taxon>Kitasatosporales</taxon>
        <taxon>Streptomycetaceae</taxon>
        <taxon>Streptomyces</taxon>
    </lineage>
</organism>
<accession>A0A7K0CGY4</accession>
<dbReference type="GO" id="GO:0016747">
    <property type="term" value="F:acyltransferase activity, transferring groups other than amino-acyl groups"/>
    <property type="evidence" value="ECO:0007669"/>
    <property type="project" value="InterPro"/>
</dbReference>
<dbReference type="Pfam" id="PF08445">
    <property type="entry name" value="FR47"/>
    <property type="match status" value="1"/>
</dbReference>
<dbReference type="Proteomes" id="UP000466345">
    <property type="component" value="Unassembled WGS sequence"/>
</dbReference>
<comment type="caution">
    <text evidence="2">The sequence shown here is derived from an EMBL/GenBank/DDBJ whole genome shotgun (WGS) entry which is preliminary data.</text>
</comment>
<name>A0A7K0CGY4_9ACTN</name>
<evidence type="ECO:0000313" key="2">
    <source>
        <dbReference type="EMBL" id="MQY12633.1"/>
    </source>
</evidence>
<sequence length="167" mass="17143">MTFGYEADLPQMFLDARTPPAEPRALPRGVSVRIVGAGDRGLASVLAAVRIAYGDAGTVASLAGELTADGTVAETAESIRYGRRIVAGAFGAGGEALAGAHCGVDGEVHTVGTLSRVRRAGLAYEVTRVVIGEARGRGQRDFRLTAETPAAERLYAALGFRAASVAG</sequence>
<evidence type="ECO:0000313" key="3">
    <source>
        <dbReference type="Proteomes" id="UP000466345"/>
    </source>
</evidence>
<feature type="domain" description="GCN5-related N-acetyltransferase Rv2170-like" evidence="1">
    <location>
        <begin position="100"/>
        <end position="163"/>
    </location>
</feature>
<gene>
    <name evidence="2" type="ORF">SRB5_27690</name>
</gene>
<proteinExistence type="predicted"/>
<reference evidence="2 3" key="1">
    <citation type="submission" date="2019-10" db="EMBL/GenBank/DDBJ databases">
        <title>Streptomyces smaragdinus sp. nov. and Streptomyces fabii sp. nov., isolated from the gut of fungus growing-termite Macrotermes natalensis.</title>
        <authorList>
            <person name="Schwitalla J."/>
            <person name="Benndorf R."/>
            <person name="Martin K."/>
            <person name="De Beer W."/>
            <person name="Kaster A.-K."/>
            <person name="Vollmers J."/>
            <person name="Poulsen M."/>
            <person name="Beemelmanns C."/>
        </authorList>
    </citation>
    <scope>NUCLEOTIDE SEQUENCE [LARGE SCALE GENOMIC DNA]</scope>
    <source>
        <strain evidence="2 3">RB5</strain>
    </source>
</reference>
<dbReference type="InterPro" id="IPR013653">
    <property type="entry name" value="GCN5-like_dom"/>
</dbReference>
<dbReference type="EMBL" id="WEGJ01000008">
    <property type="protein sequence ID" value="MQY12633.1"/>
    <property type="molecule type" value="Genomic_DNA"/>
</dbReference>
<dbReference type="AlphaFoldDB" id="A0A7K0CGY4"/>
<dbReference type="InterPro" id="IPR016181">
    <property type="entry name" value="Acyl_CoA_acyltransferase"/>
</dbReference>
<dbReference type="SUPFAM" id="SSF55729">
    <property type="entry name" value="Acyl-CoA N-acyltransferases (Nat)"/>
    <property type="match status" value="1"/>
</dbReference>